<evidence type="ECO:0000256" key="3">
    <source>
        <dbReference type="ARBA" id="ARBA00022801"/>
    </source>
</evidence>
<comment type="similarity">
    <text evidence="1">Belongs to the peptidase C48 family.</text>
</comment>
<reference evidence="7 8" key="1">
    <citation type="submission" date="2019-02" db="EMBL/GenBank/DDBJ databases">
        <title>Genome sequencing of the rare red list fungi Antrodiella citrinella (Flaviporus citrinellus).</title>
        <authorList>
            <person name="Buettner E."/>
            <person name="Kellner H."/>
        </authorList>
    </citation>
    <scope>NUCLEOTIDE SEQUENCE [LARGE SCALE GENOMIC DNA]</scope>
    <source>
        <strain evidence="7 8">DSM 108506</strain>
    </source>
</reference>
<evidence type="ECO:0000256" key="5">
    <source>
        <dbReference type="SAM" id="MobiDB-lite"/>
    </source>
</evidence>
<dbReference type="GO" id="GO:0006508">
    <property type="term" value="P:proteolysis"/>
    <property type="evidence" value="ECO:0007669"/>
    <property type="project" value="UniProtKB-KW"/>
</dbReference>
<dbReference type="GO" id="GO:0019783">
    <property type="term" value="F:ubiquitin-like protein peptidase activity"/>
    <property type="evidence" value="ECO:0007669"/>
    <property type="project" value="UniProtKB-ARBA"/>
</dbReference>
<dbReference type="Gene3D" id="3.40.395.10">
    <property type="entry name" value="Adenoviral Proteinase, Chain A"/>
    <property type="match status" value="1"/>
</dbReference>
<accession>A0A4S4MD16</accession>
<dbReference type="PANTHER" id="PTHR46915">
    <property type="entry name" value="UBIQUITIN-LIKE PROTEASE 4-RELATED"/>
    <property type="match status" value="1"/>
</dbReference>
<sequence>MLPHMQLLQGPRRTNCRVENAFKGLNVTMAKVSNDLSAFELSRPKPLGIQDILARPSNSDAARSSDLSVHPVRGEDDRCRRQLLAQKLGEMAQHLAQTDEDRQKRSRDGKVDRAGHCADVLEQVPLASDPSPGMDFEMTGKRGSIAVIDEKDSAYTKVVRRRLDSPLQSEDVHMEDVVDRRQQLAARLGKQPARSFDVPMESVESAGDPRQRLASLLGKQPASSDVLEDFVDRRQQLAARLGKQPASSDDVSVEDVKPAGELIQRRAVWLETQRAARVKDAMFETAATSQLGARLSNGSAVTVQSAPIASTSNVRTLPPVTVHSVKKPVNPTITSRHIAQIPPVQRVLQSSKNMKHASLATPRRVIQPSITVKHPPVAKGVSAATRVKTVTPVVSPVVSSPSDQAGAPDTVDPPSKPLTRSATLKAAPGTTAETPVPKPKYEMSKADQRKADIPAMGTLKAVPEGRNQTGVELKIPASPKPVEAPPTVPYRQNSAIMVPLGIPQSLRFRTIAGIYDYGDGRTEQVQYGELDRLEGKGFGEERFLNDTCARIGINMMWTKYKDPVPKERVSVFNSLQSSSLRINAEALMVYYRKPKKTVGVDLWGKEVVLLPINAESHWYLVVVLHPDRLLSPPDVSGNRNPFDTKCCILTLDSLGFMRDDVSRSTEKYLILRAAKDGKKIQSTAFHLEIRVPLQPNWTDCGVYMVWFAGKVINNLNWLKAVARDQQLRPAARAVHEKRWGETTEIQSLRQWLLDELLKALDA</sequence>
<feature type="region of interest" description="Disordered" evidence="5">
    <location>
        <begin position="395"/>
        <end position="443"/>
    </location>
</feature>
<keyword evidence="8" id="KW-1185">Reference proteome</keyword>
<evidence type="ECO:0000313" key="7">
    <source>
        <dbReference type="EMBL" id="THH23195.1"/>
    </source>
</evidence>
<feature type="compositionally biased region" description="Basic and acidic residues" evidence="5">
    <location>
        <begin position="97"/>
        <end position="113"/>
    </location>
</feature>
<feature type="region of interest" description="Disordered" evidence="5">
    <location>
        <begin position="93"/>
        <end position="113"/>
    </location>
</feature>
<dbReference type="InterPro" id="IPR038765">
    <property type="entry name" value="Papain-like_cys_pep_sf"/>
</dbReference>
<proteinExistence type="inferred from homology"/>
<dbReference type="Proteomes" id="UP000308730">
    <property type="component" value="Unassembled WGS sequence"/>
</dbReference>
<dbReference type="EMBL" id="SGPM01000381">
    <property type="protein sequence ID" value="THH23195.1"/>
    <property type="molecule type" value="Genomic_DNA"/>
</dbReference>
<name>A0A4S4MD16_9APHY</name>
<evidence type="ECO:0000313" key="8">
    <source>
        <dbReference type="Proteomes" id="UP000308730"/>
    </source>
</evidence>
<organism evidence="7 8">
    <name type="scientific">Antrodiella citrinella</name>
    <dbReference type="NCBI Taxonomy" id="2447956"/>
    <lineage>
        <taxon>Eukaryota</taxon>
        <taxon>Fungi</taxon>
        <taxon>Dikarya</taxon>
        <taxon>Basidiomycota</taxon>
        <taxon>Agaricomycotina</taxon>
        <taxon>Agaricomycetes</taxon>
        <taxon>Polyporales</taxon>
        <taxon>Steccherinaceae</taxon>
        <taxon>Antrodiella</taxon>
    </lineage>
</organism>
<gene>
    <name evidence="7" type="ORF">EUX98_g7983</name>
</gene>
<dbReference type="GO" id="GO:0016926">
    <property type="term" value="P:protein desumoylation"/>
    <property type="evidence" value="ECO:0007669"/>
    <property type="project" value="UniProtKB-ARBA"/>
</dbReference>
<feature type="domain" description="Ubiquitin-like protease family profile" evidence="6">
    <location>
        <begin position="523"/>
        <end position="711"/>
    </location>
</feature>
<evidence type="ECO:0000259" key="6">
    <source>
        <dbReference type="PROSITE" id="PS50600"/>
    </source>
</evidence>
<dbReference type="Pfam" id="PF02902">
    <property type="entry name" value="Peptidase_C48"/>
    <property type="match status" value="1"/>
</dbReference>
<keyword evidence="3" id="KW-0378">Hydrolase</keyword>
<dbReference type="InterPro" id="IPR003653">
    <property type="entry name" value="Peptidase_C48_C"/>
</dbReference>
<evidence type="ECO:0000256" key="2">
    <source>
        <dbReference type="ARBA" id="ARBA00022670"/>
    </source>
</evidence>
<keyword evidence="4" id="KW-0788">Thiol protease</keyword>
<protein>
    <recommendedName>
        <fullName evidence="6">Ubiquitin-like protease family profile domain-containing protein</fullName>
    </recommendedName>
</protein>
<dbReference type="PANTHER" id="PTHR46915:SF2">
    <property type="entry name" value="UBIQUITIN-LIKE PROTEASE 4"/>
    <property type="match status" value="1"/>
</dbReference>
<keyword evidence="2" id="KW-0645">Protease</keyword>
<comment type="caution">
    <text evidence="7">The sequence shown here is derived from an EMBL/GenBank/DDBJ whole genome shotgun (WGS) entry which is preliminary data.</text>
</comment>
<evidence type="ECO:0000256" key="1">
    <source>
        <dbReference type="ARBA" id="ARBA00005234"/>
    </source>
</evidence>
<dbReference type="GO" id="GO:0008234">
    <property type="term" value="F:cysteine-type peptidase activity"/>
    <property type="evidence" value="ECO:0007669"/>
    <property type="project" value="UniProtKB-KW"/>
</dbReference>
<dbReference type="OrthoDB" id="442460at2759"/>
<dbReference type="PROSITE" id="PS50600">
    <property type="entry name" value="ULP_PROTEASE"/>
    <property type="match status" value="1"/>
</dbReference>
<evidence type="ECO:0000256" key="4">
    <source>
        <dbReference type="ARBA" id="ARBA00022807"/>
    </source>
</evidence>
<dbReference type="AlphaFoldDB" id="A0A4S4MD16"/>
<dbReference type="SUPFAM" id="SSF54001">
    <property type="entry name" value="Cysteine proteinases"/>
    <property type="match status" value="1"/>
</dbReference>